<sequence length="247" mass="24680">MFGGRRLHGAAAAAAKELPADAAAPQAVAPQDAANGPVYGAGILASAGARITFAGATTIRDNTGVGGCGLTLEGATAIFAGAAAVQFISNSAPGSDGFGMALRAVRNSSVVFRGPVLMADNWARSGAGGAVFLDKSNLTFHNIATLRNNSILMGPGMDWGGGGAIYAFASRVVHNAAAMYINNRAGRLEGSAGGAVALLGWITSYSCPRLSGTRSSFSATQLVTFLSNTANTGGALFMTLSDAAFAA</sequence>
<evidence type="ECO:0008006" key="3">
    <source>
        <dbReference type="Google" id="ProtNLM"/>
    </source>
</evidence>
<gene>
    <name evidence="1" type="ORF">OEZ85_010893</name>
</gene>
<name>A0ABY8TNL6_TETOB</name>
<reference evidence="1 2" key="1">
    <citation type="submission" date="2023-05" db="EMBL/GenBank/DDBJ databases">
        <title>A 100% complete, gapless, phased diploid assembly of the Scenedesmus obliquus UTEX 3031 genome.</title>
        <authorList>
            <person name="Biondi T.C."/>
            <person name="Hanschen E.R."/>
            <person name="Kwon T."/>
            <person name="Eng W."/>
            <person name="Kruse C.P.S."/>
            <person name="Koehler S.I."/>
            <person name="Kunde Y."/>
            <person name="Gleasner C.D."/>
            <person name="You Mak K.T."/>
            <person name="Polle J."/>
            <person name="Hovde B.T."/>
            <person name="Starkenburg S.R."/>
        </authorList>
    </citation>
    <scope>NUCLEOTIDE SEQUENCE [LARGE SCALE GENOMIC DNA]</scope>
    <source>
        <strain evidence="1 2">DOE0152z</strain>
    </source>
</reference>
<organism evidence="1 2">
    <name type="scientific">Tetradesmus obliquus</name>
    <name type="common">Green alga</name>
    <name type="synonym">Acutodesmus obliquus</name>
    <dbReference type="NCBI Taxonomy" id="3088"/>
    <lineage>
        <taxon>Eukaryota</taxon>
        <taxon>Viridiplantae</taxon>
        <taxon>Chlorophyta</taxon>
        <taxon>core chlorophytes</taxon>
        <taxon>Chlorophyceae</taxon>
        <taxon>CS clade</taxon>
        <taxon>Sphaeropleales</taxon>
        <taxon>Scenedesmaceae</taxon>
        <taxon>Tetradesmus</taxon>
    </lineage>
</organism>
<protein>
    <recommendedName>
        <fullName evidence="3">Right handed beta helix domain-containing protein</fullName>
    </recommendedName>
</protein>
<proteinExistence type="predicted"/>
<accession>A0ABY8TNL6</accession>
<evidence type="ECO:0000313" key="1">
    <source>
        <dbReference type="EMBL" id="WIA10719.1"/>
    </source>
</evidence>
<dbReference type="Proteomes" id="UP001244341">
    <property type="component" value="Chromosome 2b"/>
</dbReference>
<keyword evidence="2" id="KW-1185">Reference proteome</keyword>
<dbReference type="EMBL" id="CP126209">
    <property type="protein sequence ID" value="WIA10719.1"/>
    <property type="molecule type" value="Genomic_DNA"/>
</dbReference>
<evidence type="ECO:0000313" key="2">
    <source>
        <dbReference type="Proteomes" id="UP001244341"/>
    </source>
</evidence>